<dbReference type="Proteomes" id="UP000013940">
    <property type="component" value="Chromosome"/>
</dbReference>
<evidence type="ECO:0000256" key="1">
    <source>
        <dbReference type="SAM" id="SignalP"/>
    </source>
</evidence>
<feature type="chain" id="PRO_5012316152" description="Protein activator of alkane oxidation PraB" evidence="1">
    <location>
        <begin position="25"/>
        <end position="165"/>
    </location>
</feature>
<evidence type="ECO:0008006" key="4">
    <source>
        <dbReference type="Google" id="ProtNLM"/>
    </source>
</evidence>
<reference evidence="3" key="1">
    <citation type="journal article" date="2014" name="Genome Announc.">
        <title>Full-genome sequence of the plant growth-promoting bacterium Pseudomonas protegens CHA0.</title>
        <authorList>
            <person name="Jousset A."/>
            <person name="Schuldes J."/>
            <person name="Keel C."/>
            <person name="Maurhofer M."/>
            <person name="Daniel R."/>
            <person name="Scheu S."/>
            <person name="Thuermer A."/>
        </authorList>
    </citation>
    <scope>NUCLEOTIDE SEQUENCE [LARGE SCALE GENOMIC DNA]</scope>
    <source>
        <strain evidence="3">DSM 19095 / LMG 27888 / CFBP 6595 / CHA0</strain>
    </source>
</reference>
<dbReference type="EMBL" id="CP003190">
    <property type="protein sequence ID" value="AGL84815.1"/>
    <property type="molecule type" value="Genomic_DNA"/>
</dbReference>
<dbReference type="eggNOG" id="ENOG50335DH">
    <property type="taxonomic scope" value="Bacteria"/>
</dbReference>
<name>A0A2C9EME5_PSEPH</name>
<dbReference type="GeneID" id="57476039"/>
<dbReference type="NCBIfam" id="NF041562">
    <property type="entry name" value="PraB"/>
    <property type="match status" value="1"/>
</dbReference>
<evidence type="ECO:0000313" key="3">
    <source>
        <dbReference type="Proteomes" id="UP000013940"/>
    </source>
</evidence>
<sequence length="165" mass="17325">MKSLNSLMIASALVIGLCSTTLVAAAPHFSPQGPFYGNNGTLSIKLPSSFQAQVTCGISLSGSINTQDEAKIHSVFISGSGICKSLQAKNLPWILKPENVFSLKLEGVSFVVSNFVPASNCGANDIFVTWNGPLQKLSAFNQALTGNCTLATLDITLQPPLTLVP</sequence>
<dbReference type="KEGG" id="pprc:PFLCHA0_c30450"/>
<keyword evidence="1" id="KW-0732">Signal</keyword>
<dbReference type="HOGENOM" id="CLU_133802_0_0_6"/>
<dbReference type="RefSeq" id="WP_015635617.1">
    <property type="nucleotide sequence ID" value="NC_021237.1"/>
</dbReference>
<accession>A0A2C9EME5</accession>
<protein>
    <recommendedName>
        <fullName evidence="4">Protein activator of alkane oxidation PraB</fullName>
    </recommendedName>
</protein>
<proteinExistence type="predicted"/>
<feature type="signal peptide" evidence="1">
    <location>
        <begin position="1"/>
        <end position="24"/>
    </location>
</feature>
<dbReference type="AlphaFoldDB" id="A0A2C9EME5"/>
<organism evidence="2 3">
    <name type="scientific">Pseudomonas protegens (strain DSM 19095 / LMG 27888 / CFBP 6595 / CHA0)</name>
    <dbReference type="NCBI Taxonomy" id="1124983"/>
    <lineage>
        <taxon>Bacteria</taxon>
        <taxon>Pseudomonadati</taxon>
        <taxon>Pseudomonadota</taxon>
        <taxon>Gammaproteobacteria</taxon>
        <taxon>Pseudomonadales</taxon>
        <taxon>Pseudomonadaceae</taxon>
        <taxon>Pseudomonas</taxon>
    </lineage>
</organism>
<evidence type="ECO:0000313" key="2">
    <source>
        <dbReference type="EMBL" id="AGL84815.1"/>
    </source>
</evidence>
<gene>
    <name evidence="2" type="ORF">PFLCHA0_c30450</name>
</gene>